<sequence>MFWSDAQPAVKKETKRVAFLTCMGTVVMWGAFAVLHRTVSDKIPFDYRVILGGVGGTFTAVFNFFLMGLAVQEIAVIPDEERARARMQASYTKRMLLQILWIILAVTVPFFQFAAGLIPLFFPGTFLKLQGIRKSRM</sequence>
<name>A0A9D2LQI0_9FIRM</name>
<evidence type="ECO:0000256" key="1">
    <source>
        <dbReference type="SAM" id="Phobius"/>
    </source>
</evidence>
<feature type="transmembrane region" description="Helical" evidence="1">
    <location>
        <begin position="47"/>
        <end position="71"/>
    </location>
</feature>
<gene>
    <name evidence="2" type="ORF">IAA06_01550</name>
</gene>
<feature type="transmembrane region" description="Helical" evidence="1">
    <location>
        <begin position="99"/>
        <end position="127"/>
    </location>
</feature>
<dbReference type="EMBL" id="DWYZ01000037">
    <property type="protein sequence ID" value="HJB27467.1"/>
    <property type="molecule type" value="Genomic_DNA"/>
</dbReference>
<evidence type="ECO:0000313" key="2">
    <source>
        <dbReference type="EMBL" id="HJB27467.1"/>
    </source>
</evidence>
<evidence type="ECO:0000313" key="3">
    <source>
        <dbReference type="Proteomes" id="UP000823842"/>
    </source>
</evidence>
<reference evidence="2" key="2">
    <citation type="submission" date="2021-04" db="EMBL/GenBank/DDBJ databases">
        <authorList>
            <person name="Gilroy R."/>
        </authorList>
    </citation>
    <scope>NUCLEOTIDE SEQUENCE</scope>
    <source>
        <strain evidence="2">ChiSjej1B19-5720</strain>
    </source>
</reference>
<proteinExistence type="predicted"/>
<keyword evidence="1" id="KW-0472">Membrane</keyword>
<accession>A0A9D2LQI0</accession>
<organism evidence="2 3">
    <name type="scientific">Candidatus Blautia faecavium</name>
    <dbReference type="NCBI Taxonomy" id="2838487"/>
    <lineage>
        <taxon>Bacteria</taxon>
        <taxon>Bacillati</taxon>
        <taxon>Bacillota</taxon>
        <taxon>Clostridia</taxon>
        <taxon>Lachnospirales</taxon>
        <taxon>Lachnospiraceae</taxon>
        <taxon>Blautia</taxon>
    </lineage>
</organism>
<dbReference type="AlphaFoldDB" id="A0A9D2LQI0"/>
<evidence type="ECO:0008006" key="4">
    <source>
        <dbReference type="Google" id="ProtNLM"/>
    </source>
</evidence>
<keyword evidence="1" id="KW-0812">Transmembrane</keyword>
<reference evidence="2" key="1">
    <citation type="journal article" date="2021" name="PeerJ">
        <title>Extensive microbial diversity within the chicken gut microbiome revealed by metagenomics and culture.</title>
        <authorList>
            <person name="Gilroy R."/>
            <person name="Ravi A."/>
            <person name="Getino M."/>
            <person name="Pursley I."/>
            <person name="Horton D.L."/>
            <person name="Alikhan N.F."/>
            <person name="Baker D."/>
            <person name="Gharbi K."/>
            <person name="Hall N."/>
            <person name="Watson M."/>
            <person name="Adriaenssens E.M."/>
            <person name="Foster-Nyarko E."/>
            <person name="Jarju S."/>
            <person name="Secka A."/>
            <person name="Antonio M."/>
            <person name="Oren A."/>
            <person name="Chaudhuri R.R."/>
            <person name="La Ragione R."/>
            <person name="Hildebrand F."/>
            <person name="Pallen M.J."/>
        </authorList>
    </citation>
    <scope>NUCLEOTIDE SEQUENCE</scope>
    <source>
        <strain evidence="2">ChiSjej1B19-5720</strain>
    </source>
</reference>
<keyword evidence="1" id="KW-1133">Transmembrane helix</keyword>
<feature type="transmembrane region" description="Helical" evidence="1">
    <location>
        <begin position="17"/>
        <end position="35"/>
    </location>
</feature>
<comment type="caution">
    <text evidence="2">The sequence shown here is derived from an EMBL/GenBank/DDBJ whole genome shotgun (WGS) entry which is preliminary data.</text>
</comment>
<dbReference type="Proteomes" id="UP000823842">
    <property type="component" value="Unassembled WGS sequence"/>
</dbReference>
<protein>
    <recommendedName>
        <fullName evidence="4">ATP synthase I chain</fullName>
    </recommendedName>
</protein>